<dbReference type="InterPro" id="IPR035965">
    <property type="entry name" value="PAS-like_dom_sf"/>
</dbReference>
<proteinExistence type="predicted"/>
<organism evidence="3 4">
    <name type="scientific">Gordonia iterans</name>
    <dbReference type="NCBI Taxonomy" id="1004901"/>
    <lineage>
        <taxon>Bacteria</taxon>
        <taxon>Bacillati</taxon>
        <taxon>Actinomycetota</taxon>
        <taxon>Actinomycetes</taxon>
        <taxon>Mycobacteriales</taxon>
        <taxon>Gordoniaceae</taxon>
        <taxon>Gordonia</taxon>
    </lineage>
</organism>
<dbReference type="PROSITE" id="PS50921">
    <property type="entry name" value="ANTAR"/>
    <property type="match status" value="1"/>
</dbReference>
<dbReference type="SMART" id="SM01012">
    <property type="entry name" value="ANTAR"/>
    <property type="match status" value="1"/>
</dbReference>
<dbReference type="AlphaFoldDB" id="A0A2S0KEN3"/>
<evidence type="ECO:0000256" key="1">
    <source>
        <dbReference type="SAM" id="MobiDB-lite"/>
    </source>
</evidence>
<dbReference type="Gene3D" id="3.30.450.20">
    <property type="entry name" value="PAS domain"/>
    <property type="match status" value="1"/>
</dbReference>
<reference evidence="3 4" key="1">
    <citation type="submission" date="2018-03" db="EMBL/GenBank/DDBJ databases">
        <title>Characteristics and genome of n-alkane degrading marine bacteria Gordonia iterans isolated from crude oil contaminated in Tae-an, South Korea.</title>
        <authorList>
            <person name="Lee S.-S."/>
            <person name="Kim H."/>
        </authorList>
    </citation>
    <scope>NUCLEOTIDE SEQUENCE [LARGE SCALE GENOMIC DNA]</scope>
    <source>
        <strain evidence="3 4">Co17</strain>
    </source>
</reference>
<dbReference type="InterPro" id="IPR013655">
    <property type="entry name" value="PAS_fold_3"/>
</dbReference>
<dbReference type="GO" id="GO:0003723">
    <property type="term" value="F:RNA binding"/>
    <property type="evidence" value="ECO:0007669"/>
    <property type="project" value="InterPro"/>
</dbReference>
<keyword evidence="4" id="KW-1185">Reference proteome</keyword>
<dbReference type="Pfam" id="PF03861">
    <property type="entry name" value="ANTAR"/>
    <property type="match status" value="1"/>
</dbReference>
<protein>
    <submittedName>
        <fullName evidence="3">Diguanylate cyclase</fullName>
    </submittedName>
</protein>
<dbReference type="InterPro" id="IPR011006">
    <property type="entry name" value="CheY-like_superfamily"/>
</dbReference>
<feature type="region of interest" description="Disordered" evidence="1">
    <location>
        <begin position="1"/>
        <end position="25"/>
    </location>
</feature>
<accession>A0A2S0KEN3</accession>
<evidence type="ECO:0000259" key="2">
    <source>
        <dbReference type="PROSITE" id="PS50921"/>
    </source>
</evidence>
<evidence type="ECO:0000313" key="4">
    <source>
        <dbReference type="Proteomes" id="UP000239814"/>
    </source>
</evidence>
<dbReference type="Proteomes" id="UP000239814">
    <property type="component" value="Chromosome"/>
</dbReference>
<dbReference type="SUPFAM" id="SSF55785">
    <property type="entry name" value="PYP-like sensor domain (PAS domain)"/>
    <property type="match status" value="1"/>
</dbReference>
<dbReference type="Gene3D" id="1.10.10.10">
    <property type="entry name" value="Winged helix-like DNA-binding domain superfamily/Winged helix DNA-binding domain"/>
    <property type="match status" value="1"/>
</dbReference>
<sequence length="226" mass="25379">MTTPARDQPEGAGQTADPPDLSDTPALSGRIGSFRYWFDDDVWEWSPEVAVMHGYLHDEVVPTTDLLRSHKHPDDRAAFDALVATMRETRTHFSSRHRIVDTGGRVHSVAVIGRTFADDGRVAGSEGYYVDLGVIVGDSVRAQVDSRVQDFREHASPIEQAKGMLMVMYGIDEERAFDVLRWRSQQENRKLRDLCRAIVDAAPARLSIGEALRREFDLVVLAPFED</sequence>
<dbReference type="InterPro" id="IPR005561">
    <property type="entry name" value="ANTAR"/>
</dbReference>
<dbReference type="RefSeq" id="WP_105941878.1">
    <property type="nucleotide sequence ID" value="NZ_CP027433.1"/>
</dbReference>
<name>A0A2S0KEN3_9ACTN</name>
<dbReference type="Pfam" id="PF08447">
    <property type="entry name" value="PAS_3"/>
    <property type="match status" value="1"/>
</dbReference>
<gene>
    <name evidence="3" type="ORF">C6V83_07530</name>
</gene>
<evidence type="ECO:0000313" key="3">
    <source>
        <dbReference type="EMBL" id="AVM00147.1"/>
    </source>
</evidence>
<dbReference type="InterPro" id="IPR036388">
    <property type="entry name" value="WH-like_DNA-bd_sf"/>
</dbReference>
<dbReference type="KEGG" id="git:C6V83_07530"/>
<feature type="domain" description="ANTAR" evidence="2">
    <location>
        <begin position="138"/>
        <end position="199"/>
    </location>
</feature>
<dbReference type="OrthoDB" id="3787288at2"/>
<dbReference type="EMBL" id="CP027433">
    <property type="protein sequence ID" value="AVM00147.1"/>
    <property type="molecule type" value="Genomic_DNA"/>
</dbReference>
<dbReference type="SUPFAM" id="SSF52172">
    <property type="entry name" value="CheY-like"/>
    <property type="match status" value="1"/>
</dbReference>